<gene>
    <name evidence="1" type="ORF">NDU88_003844</name>
</gene>
<dbReference type="EMBL" id="JANPWB010000013">
    <property type="protein sequence ID" value="KAJ1106443.1"/>
    <property type="molecule type" value="Genomic_DNA"/>
</dbReference>
<dbReference type="AlphaFoldDB" id="A0AAV7MWS0"/>
<reference evidence="1" key="1">
    <citation type="journal article" date="2022" name="bioRxiv">
        <title>Sequencing and chromosome-scale assembly of the giantPleurodeles waltlgenome.</title>
        <authorList>
            <person name="Brown T."/>
            <person name="Elewa A."/>
            <person name="Iarovenko S."/>
            <person name="Subramanian E."/>
            <person name="Araus A.J."/>
            <person name="Petzold A."/>
            <person name="Susuki M."/>
            <person name="Suzuki K.-i.T."/>
            <person name="Hayashi T."/>
            <person name="Toyoda A."/>
            <person name="Oliveira C."/>
            <person name="Osipova E."/>
            <person name="Leigh N.D."/>
            <person name="Simon A."/>
            <person name="Yun M.H."/>
        </authorList>
    </citation>
    <scope>NUCLEOTIDE SEQUENCE</scope>
    <source>
        <strain evidence="1">20211129_DDA</strain>
        <tissue evidence="1">Liver</tissue>
    </source>
</reference>
<proteinExistence type="predicted"/>
<sequence length="70" mass="8002">MATPLAPPEKPTSAKVVYMPRPKNLQWDPIICNVMAPRILCGAKKPWRVVLYGFWTNDRDRSVNPDPRTP</sequence>
<dbReference type="Proteomes" id="UP001066276">
    <property type="component" value="Chromosome 9"/>
</dbReference>
<name>A0AAV7MWS0_PLEWA</name>
<organism evidence="1 2">
    <name type="scientific">Pleurodeles waltl</name>
    <name type="common">Iberian ribbed newt</name>
    <dbReference type="NCBI Taxonomy" id="8319"/>
    <lineage>
        <taxon>Eukaryota</taxon>
        <taxon>Metazoa</taxon>
        <taxon>Chordata</taxon>
        <taxon>Craniata</taxon>
        <taxon>Vertebrata</taxon>
        <taxon>Euteleostomi</taxon>
        <taxon>Amphibia</taxon>
        <taxon>Batrachia</taxon>
        <taxon>Caudata</taxon>
        <taxon>Salamandroidea</taxon>
        <taxon>Salamandridae</taxon>
        <taxon>Pleurodelinae</taxon>
        <taxon>Pleurodeles</taxon>
    </lineage>
</organism>
<evidence type="ECO:0000313" key="2">
    <source>
        <dbReference type="Proteomes" id="UP001066276"/>
    </source>
</evidence>
<protein>
    <submittedName>
        <fullName evidence="1">Uncharacterized protein</fullName>
    </submittedName>
</protein>
<keyword evidence="2" id="KW-1185">Reference proteome</keyword>
<evidence type="ECO:0000313" key="1">
    <source>
        <dbReference type="EMBL" id="KAJ1106443.1"/>
    </source>
</evidence>
<comment type="caution">
    <text evidence="1">The sequence shown here is derived from an EMBL/GenBank/DDBJ whole genome shotgun (WGS) entry which is preliminary data.</text>
</comment>
<accession>A0AAV7MWS0</accession>